<evidence type="ECO:0000313" key="4">
    <source>
        <dbReference type="Proteomes" id="UP001178507"/>
    </source>
</evidence>
<dbReference type="Gene3D" id="3.40.50.1820">
    <property type="entry name" value="alpha/beta hydrolase"/>
    <property type="match status" value="1"/>
</dbReference>
<dbReference type="PANTHER" id="PTHR12277">
    <property type="entry name" value="ALPHA/BETA HYDROLASE DOMAIN-CONTAINING PROTEIN"/>
    <property type="match status" value="1"/>
</dbReference>
<dbReference type="AlphaFoldDB" id="A0AA36J8C8"/>
<dbReference type="Proteomes" id="UP001178507">
    <property type="component" value="Unassembled WGS sequence"/>
</dbReference>
<dbReference type="Pfam" id="PF12146">
    <property type="entry name" value="Hydrolase_4"/>
    <property type="match status" value="1"/>
</dbReference>
<feature type="domain" description="Serine aminopeptidase S33" evidence="2">
    <location>
        <begin position="283"/>
        <end position="409"/>
    </location>
</feature>
<dbReference type="InterPro" id="IPR022742">
    <property type="entry name" value="Hydrolase_4"/>
</dbReference>
<keyword evidence="4" id="KW-1185">Reference proteome</keyword>
<organism evidence="3 4">
    <name type="scientific">Effrenium voratum</name>
    <dbReference type="NCBI Taxonomy" id="2562239"/>
    <lineage>
        <taxon>Eukaryota</taxon>
        <taxon>Sar</taxon>
        <taxon>Alveolata</taxon>
        <taxon>Dinophyceae</taxon>
        <taxon>Suessiales</taxon>
        <taxon>Symbiodiniaceae</taxon>
        <taxon>Effrenium</taxon>
    </lineage>
</organism>
<feature type="region of interest" description="Disordered" evidence="1">
    <location>
        <begin position="1"/>
        <end position="41"/>
    </location>
</feature>
<dbReference type="InterPro" id="IPR029058">
    <property type="entry name" value="AB_hydrolase_fold"/>
</dbReference>
<evidence type="ECO:0000313" key="3">
    <source>
        <dbReference type="EMBL" id="CAJ1401507.1"/>
    </source>
</evidence>
<feature type="compositionally biased region" description="Polar residues" evidence="1">
    <location>
        <begin position="16"/>
        <end position="29"/>
    </location>
</feature>
<name>A0AA36J8C8_9DINO</name>
<sequence>MGIDSVESHAEVPKSAQETRTATTETPRSPSEERFRMRGEGYERRDLARLRQRHCELRAEELEDSDLELQRAWLKGTGRSPGPTGRHSLPASFDGVDTKLAGQVDSLSLGAACEEPAEGRWRREDLRSNAQGDANCETAKAEHRAEVLVRRGHACWREFRYHAALQDFEEAAALEAPGGPAALSLLCLRFCLGVDLGCRDLVGHDTAKALAEGLTQLWRQCWERHARQLRILRPRKSLTGPSEELRYEGGMEIMDGTCAVGAGEATAEVGYRLHVNRRSKAKETALIIYYHGNGEICEEYTNWSNVYEVFPCSMLVFDYRGYGWSSGKPSMANLLSDAEQCMEQLPLLLKKHGLRWPWPGPLLLMGRSLGGMVASHLISTQPEARFDGLLLDSAFATCGHERLQQLKQWLGASSEADMMFQELSNALRRSLPAGEPGQEQLLIYGSQDFLRGFRGPLLVLHGRHDLVVTPDNAKKHLDAAVNCCERELIELDADHNSMAGVTEFWKSQIAFAKRQVRRKQDAE</sequence>
<evidence type="ECO:0000259" key="2">
    <source>
        <dbReference type="Pfam" id="PF12146"/>
    </source>
</evidence>
<feature type="compositionally biased region" description="Basic and acidic residues" evidence="1">
    <location>
        <begin position="30"/>
        <end position="41"/>
    </location>
</feature>
<proteinExistence type="predicted"/>
<evidence type="ECO:0000256" key="1">
    <source>
        <dbReference type="SAM" id="MobiDB-lite"/>
    </source>
</evidence>
<reference evidence="3" key="1">
    <citation type="submission" date="2023-08" db="EMBL/GenBank/DDBJ databases">
        <authorList>
            <person name="Chen Y."/>
            <person name="Shah S."/>
            <person name="Dougan E. K."/>
            <person name="Thang M."/>
            <person name="Chan C."/>
        </authorList>
    </citation>
    <scope>NUCLEOTIDE SEQUENCE</scope>
</reference>
<dbReference type="EMBL" id="CAUJNA010003417">
    <property type="protein sequence ID" value="CAJ1401507.1"/>
    <property type="molecule type" value="Genomic_DNA"/>
</dbReference>
<comment type="caution">
    <text evidence="3">The sequence shown here is derived from an EMBL/GenBank/DDBJ whole genome shotgun (WGS) entry which is preliminary data.</text>
</comment>
<accession>A0AA36J8C8</accession>
<gene>
    <name evidence="3" type="ORF">EVOR1521_LOCUS24637</name>
</gene>
<dbReference type="PANTHER" id="PTHR12277:SF81">
    <property type="entry name" value="PROTEIN ABHD13"/>
    <property type="match status" value="1"/>
</dbReference>
<feature type="compositionally biased region" description="Basic and acidic residues" evidence="1">
    <location>
        <begin position="1"/>
        <end position="12"/>
    </location>
</feature>
<protein>
    <recommendedName>
        <fullName evidence="2">Serine aminopeptidase S33 domain-containing protein</fullName>
    </recommendedName>
</protein>
<dbReference type="SUPFAM" id="SSF53474">
    <property type="entry name" value="alpha/beta-Hydrolases"/>
    <property type="match status" value="1"/>
</dbReference>